<keyword evidence="10" id="KW-1185">Reference proteome</keyword>
<evidence type="ECO:0000256" key="4">
    <source>
        <dbReference type="ARBA" id="ARBA00022692"/>
    </source>
</evidence>
<evidence type="ECO:0000256" key="5">
    <source>
        <dbReference type="ARBA" id="ARBA00022824"/>
    </source>
</evidence>
<feature type="transmembrane region" description="Helical" evidence="8">
    <location>
        <begin position="70"/>
        <end position="92"/>
    </location>
</feature>
<dbReference type="EMBL" id="CACVBS010000048">
    <property type="protein sequence ID" value="CAA7265319.1"/>
    <property type="molecule type" value="Genomic_DNA"/>
</dbReference>
<keyword evidence="6 8" id="KW-1133">Transmembrane helix</keyword>
<protein>
    <recommendedName>
        <fullName evidence="3">ER membrane protein complex subunit 4</fullName>
    </recommendedName>
</protein>
<keyword evidence="7 8" id="KW-0472">Membrane</keyword>
<reference evidence="9 10" key="1">
    <citation type="submission" date="2020-01" db="EMBL/GenBank/DDBJ databases">
        <authorList>
            <person name="Gupta K D."/>
        </authorList>
    </citation>
    <scope>NUCLEOTIDE SEQUENCE [LARGE SCALE GENOMIC DNA]</scope>
</reference>
<dbReference type="InterPro" id="IPR009445">
    <property type="entry name" value="TMEM85/Emc4"/>
</dbReference>
<comment type="subcellular location">
    <subcellularLocation>
        <location evidence="1">Endoplasmic reticulum membrane</location>
        <topology evidence="1">Multi-pass membrane protein</topology>
    </subcellularLocation>
</comment>
<dbReference type="Pfam" id="PF06417">
    <property type="entry name" value="EMC4"/>
    <property type="match status" value="1"/>
</dbReference>
<organism evidence="9 10">
    <name type="scientific">Cyclocybe aegerita</name>
    <name type="common">Black poplar mushroom</name>
    <name type="synonym">Agrocybe aegerita</name>
    <dbReference type="NCBI Taxonomy" id="1973307"/>
    <lineage>
        <taxon>Eukaryota</taxon>
        <taxon>Fungi</taxon>
        <taxon>Dikarya</taxon>
        <taxon>Basidiomycota</taxon>
        <taxon>Agaricomycotina</taxon>
        <taxon>Agaricomycetes</taxon>
        <taxon>Agaricomycetidae</taxon>
        <taxon>Agaricales</taxon>
        <taxon>Agaricineae</taxon>
        <taxon>Bolbitiaceae</taxon>
        <taxon>Cyclocybe</taxon>
    </lineage>
</organism>
<name>A0A8S0VRZ4_CYCAE</name>
<evidence type="ECO:0000256" key="7">
    <source>
        <dbReference type="ARBA" id="ARBA00023136"/>
    </source>
</evidence>
<comment type="similarity">
    <text evidence="2">Belongs to the EMC4 family.</text>
</comment>
<evidence type="ECO:0000256" key="1">
    <source>
        <dbReference type="ARBA" id="ARBA00004477"/>
    </source>
</evidence>
<dbReference type="PANTHER" id="PTHR19315">
    <property type="entry name" value="ER MEMBRANE PROTEIN COMPLEX SUBUNIT 4"/>
    <property type="match status" value="1"/>
</dbReference>
<keyword evidence="5" id="KW-0256">Endoplasmic reticulum</keyword>
<dbReference type="GO" id="GO:0005789">
    <property type="term" value="C:endoplasmic reticulum membrane"/>
    <property type="evidence" value="ECO:0007669"/>
    <property type="project" value="UniProtKB-SubCell"/>
</dbReference>
<evidence type="ECO:0000256" key="8">
    <source>
        <dbReference type="SAM" id="Phobius"/>
    </source>
</evidence>
<comment type="caution">
    <text evidence="9">The sequence shown here is derived from an EMBL/GenBank/DDBJ whole genome shotgun (WGS) entry which is preliminary data.</text>
</comment>
<accession>A0A8S0VRZ4</accession>
<evidence type="ECO:0000256" key="6">
    <source>
        <dbReference type="ARBA" id="ARBA00022989"/>
    </source>
</evidence>
<evidence type="ECO:0000256" key="3">
    <source>
        <dbReference type="ARBA" id="ARBA00020820"/>
    </source>
</evidence>
<dbReference type="Proteomes" id="UP000467700">
    <property type="component" value="Unassembled WGS sequence"/>
</dbReference>
<proteinExistence type="inferred from homology"/>
<evidence type="ECO:0000313" key="10">
    <source>
        <dbReference type="Proteomes" id="UP000467700"/>
    </source>
</evidence>
<evidence type="ECO:0000256" key="2">
    <source>
        <dbReference type="ARBA" id="ARBA00007715"/>
    </source>
</evidence>
<keyword evidence="4 8" id="KW-0812">Transmembrane</keyword>
<dbReference type="OrthoDB" id="369569at2759"/>
<evidence type="ECO:0000313" key="9">
    <source>
        <dbReference type="EMBL" id="CAA7265319.1"/>
    </source>
</evidence>
<dbReference type="AlphaFoldDB" id="A0A8S0VRZ4"/>
<sequence length="116" mass="12656">MSLTTLEYFSLESISKWKNLPPPIGFAKPVTSRAPFKKAASSVASYDELKEKRAWDVALAPAKSLPMQAFMLYMSGGGVQIFSIGIVFMLLFTPFKNIAAINEGIIRAVSAVTSHL</sequence>
<gene>
    <name evidence="9" type="ORF">AAE3_LOCUS7528</name>
</gene>